<evidence type="ECO:0000313" key="3">
    <source>
        <dbReference type="Proteomes" id="UP000051063"/>
    </source>
</evidence>
<dbReference type="Gene3D" id="3.30.200.20">
    <property type="entry name" value="Phosphorylase Kinase, domain 1"/>
    <property type="match status" value="1"/>
</dbReference>
<dbReference type="InterPro" id="IPR047175">
    <property type="entry name" value="CotS-like"/>
</dbReference>
<feature type="domain" description="Aminoglycoside phosphotransferase" evidence="1">
    <location>
        <begin position="41"/>
        <end position="267"/>
    </location>
</feature>
<dbReference type="RefSeq" id="WP_083497055.1">
    <property type="nucleotide sequence ID" value="NZ_LJJB01000013.1"/>
</dbReference>
<protein>
    <recommendedName>
        <fullName evidence="1">Aminoglycoside phosphotransferase domain-containing protein</fullName>
    </recommendedName>
</protein>
<dbReference type="Gene3D" id="3.90.1200.10">
    <property type="match status" value="1"/>
</dbReference>
<dbReference type="NCBIfam" id="TIGR02906">
    <property type="entry name" value="spore_CotS"/>
    <property type="match status" value="1"/>
</dbReference>
<comment type="caution">
    <text evidence="2">The sequence shown here is derived from an EMBL/GenBank/DDBJ whole genome shotgun (WGS) entry which is preliminary data.</text>
</comment>
<dbReference type="Proteomes" id="UP000051063">
    <property type="component" value="Unassembled WGS sequence"/>
</dbReference>
<sequence length="355" mass="42022">MINHKVFWGDKVVKKLRESIKKEYGFKVHNMKRIPTPKNTSVYRLQTDRGTYILKSIHTSKRRQLFILEAEDYLRNQGISIPEVIPTKRGTPYFLWKQSLYILQRFCHGKPANLRSPKGVKQAGKLLGKMHRVSLGFHSTHRALYVGARDWIQEYEDDLLAIKNWKKRNSSNRTPKIKAILSYIRFFLSSGKTACDLLHRNSFFLKWKGLPAHEHFLCHGDFHPRNFLVDRSATTIIDWEDVRYDFPSKDMFRLVDNIIELDSKWSKAKFSLLLSAYLIENPLTDQQKSLLFLDMAFPHVFERFLRKKIYHRMSLSQVKRFLRREKQKTKDMLERAVSYLFLFDANSCMALSPMI</sequence>
<dbReference type="InterPro" id="IPR002575">
    <property type="entry name" value="Aminoglycoside_PTrfase"/>
</dbReference>
<proteinExistence type="predicted"/>
<dbReference type="InterPro" id="IPR011009">
    <property type="entry name" value="Kinase-like_dom_sf"/>
</dbReference>
<gene>
    <name evidence="2" type="ORF">AN963_25245</name>
</gene>
<keyword evidence="3" id="KW-1185">Reference proteome</keyword>
<dbReference type="PANTHER" id="PTHR39179">
    <property type="entry name" value="SPORE COAT PROTEIN I"/>
    <property type="match status" value="1"/>
</dbReference>
<accession>A0ABR5N2D3</accession>
<dbReference type="SUPFAM" id="SSF56112">
    <property type="entry name" value="Protein kinase-like (PK-like)"/>
    <property type="match status" value="1"/>
</dbReference>
<organism evidence="2 3">
    <name type="scientific">Brevibacillus choshinensis</name>
    <dbReference type="NCBI Taxonomy" id="54911"/>
    <lineage>
        <taxon>Bacteria</taxon>
        <taxon>Bacillati</taxon>
        <taxon>Bacillota</taxon>
        <taxon>Bacilli</taxon>
        <taxon>Bacillales</taxon>
        <taxon>Paenibacillaceae</taxon>
        <taxon>Brevibacillus</taxon>
    </lineage>
</organism>
<dbReference type="Pfam" id="PF01636">
    <property type="entry name" value="APH"/>
    <property type="match status" value="1"/>
</dbReference>
<reference evidence="2 3" key="1">
    <citation type="submission" date="2015-09" db="EMBL/GenBank/DDBJ databases">
        <title>Genome sequencing project for genomic taxonomy and phylogenomics of Bacillus-like bacteria.</title>
        <authorList>
            <person name="Liu B."/>
            <person name="Wang J."/>
            <person name="Zhu Y."/>
            <person name="Liu G."/>
            <person name="Chen Q."/>
            <person name="Chen Z."/>
            <person name="Lan J."/>
            <person name="Che J."/>
            <person name="Ge C."/>
            <person name="Shi H."/>
            <person name="Pan Z."/>
            <person name="Liu X."/>
        </authorList>
    </citation>
    <scope>NUCLEOTIDE SEQUENCE [LARGE SCALE GENOMIC DNA]</scope>
    <source>
        <strain evidence="2 3">DSM 8552</strain>
    </source>
</reference>
<dbReference type="EMBL" id="LJJB01000013">
    <property type="protein sequence ID" value="KQL44677.1"/>
    <property type="molecule type" value="Genomic_DNA"/>
</dbReference>
<dbReference type="InterPro" id="IPR014255">
    <property type="entry name" value="Spore_coat_CotS"/>
</dbReference>
<evidence type="ECO:0000313" key="2">
    <source>
        <dbReference type="EMBL" id="KQL44677.1"/>
    </source>
</evidence>
<evidence type="ECO:0000259" key="1">
    <source>
        <dbReference type="Pfam" id="PF01636"/>
    </source>
</evidence>
<name>A0ABR5N2D3_BRECH</name>
<dbReference type="PANTHER" id="PTHR39179:SF3">
    <property type="entry name" value="COTS-RELATED PROTEIN"/>
    <property type="match status" value="1"/>
</dbReference>